<accession>A0AAJ2H4F9</accession>
<evidence type="ECO:0000259" key="4">
    <source>
        <dbReference type="Pfam" id="PF00361"/>
    </source>
</evidence>
<dbReference type="EMBL" id="JAVLSF010000893">
    <property type="protein sequence ID" value="MDR9778508.1"/>
    <property type="molecule type" value="Genomic_DNA"/>
</dbReference>
<dbReference type="PANTHER" id="PTHR43373:SF1">
    <property type="entry name" value="NA(+)_H(+) ANTIPORTER SUBUNIT A"/>
    <property type="match status" value="1"/>
</dbReference>
<dbReference type="AlphaFoldDB" id="A0AAJ2H4F9"/>
<dbReference type="PANTHER" id="PTHR43373">
    <property type="entry name" value="NA(+)/H(+) ANTIPORTER SUBUNIT"/>
    <property type="match status" value="1"/>
</dbReference>
<organism evidence="5 6">
    <name type="scientific">Rhizobium hidalgonense</name>
    <dbReference type="NCBI Taxonomy" id="1538159"/>
    <lineage>
        <taxon>Bacteria</taxon>
        <taxon>Pseudomonadati</taxon>
        <taxon>Pseudomonadota</taxon>
        <taxon>Alphaproteobacteria</taxon>
        <taxon>Hyphomicrobiales</taxon>
        <taxon>Rhizobiaceae</taxon>
        <taxon>Rhizobium/Agrobacterium group</taxon>
        <taxon>Rhizobium</taxon>
    </lineage>
</organism>
<dbReference type="GO" id="GO:0012505">
    <property type="term" value="C:endomembrane system"/>
    <property type="evidence" value="ECO:0007669"/>
    <property type="project" value="UniProtKB-SubCell"/>
</dbReference>
<dbReference type="Pfam" id="PF00361">
    <property type="entry name" value="Proton_antipo_M"/>
    <property type="match status" value="1"/>
</dbReference>
<feature type="non-terminal residue" evidence="5">
    <location>
        <position position="131"/>
    </location>
</feature>
<evidence type="ECO:0000256" key="3">
    <source>
        <dbReference type="SAM" id="Phobius"/>
    </source>
</evidence>
<comment type="subcellular location">
    <subcellularLocation>
        <location evidence="1">Endomembrane system</location>
        <topology evidence="1">Multi-pass membrane protein</topology>
    </subcellularLocation>
    <subcellularLocation>
        <location evidence="2">Membrane</location>
        <topology evidence="2">Multi-pass membrane protein</topology>
    </subcellularLocation>
</comment>
<feature type="non-terminal residue" evidence="5">
    <location>
        <position position="1"/>
    </location>
</feature>
<dbReference type="GO" id="GO:0016020">
    <property type="term" value="C:membrane"/>
    <property type="evidence" value="ECO:0007669"/>
    <property type="project" value="UniProtKB-SubCell"/>
</dbReference>
<reference evidence="5" key="1">
    <citation type="submission" date="2023-04" db="EMBL/GenBank/DDBJ databases">
        <title>Genomic characterization of faba bean (Vicia faba) microsymbionts in Mexican soils.</title>
        <authorList>
            <person name="Rivera Orduna F.N."/>
            <person name="Guevara-Luna J."/>
            <person name="Yan J."/>
            <person name="Arroyo-Herrera I."/>
            <person name="Li Y."/>
            <person name="Vasquez-Murrieta M.S."/>
            <person name="Wang E.T."/>
        </authorList>
    </citation>
    <scope>NUCLEOTIDE SEQUENCE</scope>
    <source>
        <strain evidence="5">CH26</strain>
    </source>
</reference>
<feature type="domain" description="NADH:quinone oxidoreductase/Mrp antiporter transmembrane" evidence="4">
    <location>
        <begin position="24"/>
        <end position="131"/>
    </location>
</feature>
<evidence type="ECO:0000256" key="2">
    <source>
        <dbReference type="RuleBase" id="RU000320"/>
    </source>
</evidence>
<comment type="caution">
    <text evidence="5">The sequence shown here is derived from an EMBL/GenBank/DDBJ whole genome shotgun (WGS) entry which is preliminary data.</text>
</comment>
<feature type="transmembrane region" description="Helical" evidence="3">
    <location>
        <begin position="103"/>
        <end position="128"/>
    </location>
</feature>
<feature type="transmembrane region" description="Helical" evidence="3">
    <location>
        <begin position="7"/>
        <end position="23"/>
    </location>
</feature>
<proteinExistence type="predicted"/>
<evidence type="ECO:0000256" key="1">
    <source>
        <dbReference type="ARBA" id="ARBA00004127"/>
    </source>
</evidence>
<gene>
    <name evidence="5" type="ORF">RJJ65_38865</name>
</gene>
<feature type="transmembrane region" description="Helical" evidence="3">
    <location>
        <begin position="59"/>
        <end position="83"/>
    </location>
</feature>
<name>A0AAJ2H4F9_9HYPH</name>
<evidence type="ECO:0000313" key="6">
    <source>
        <dbReference type="Proteomes" id="UP001268610"/>
    </source>
</evidence>
<dbReference type="Proteomes" id="UP001268610">
    <property type="component" value="Unassembled WGS sequence"/>
</dbReference>
<dbReference type="InterPro" id="IPR001750">
    <property type="entry name" value="ND/Mrp_TM"/>
</dbReference>
<dbReference type="PRINTS" id="PR01434">
    <property type="entry name" value="NADHDHGNASE5"/>
</dbReference>
<protein>
    <submittedName>
        <fullName evidence="5">Proton-conducting transporter membrane subunit</fullName>
    </submittedName>
</protein>
<dbReference type="InterPro" id="IPR050616">
    <property type="entry name" value="CPA3_Na-H_Antiporter_A"/>
</dbReference>
<dbReference type="RefSeq" id="WP_310866552.1">
    <property type="nucleotide sequence ID" value="NZ_JAVLSF010000893.1"/>
</dbReference>
<keyword evidence="3" id="KW-0472">Membrane</keyword>
<keyword evidence="2 3" id="KW-0812">Transmembrane</keyword>
<keyword evidence="3" id="KW-1133">Transmembrane helix</keyword>
<evidence type="ECO:0000313" key="5">
    <source>
        <dbReference type="EMBL" id="MDR9778508.1"/>
    </source>
</evidence>
<sequence>KNSLGKLYSLLMLFMASMLGIVLSNNILLLTVFWELTSISSFLLVGYWKHYEAAQRGALMALTITGLGGLALLGGVITLGYIGGTYELDVLLGMREQIQASPYFNLALMFILIAAFTKSAQVPFHFWLPNA</sequence>